<evidence type="ECO:0000313" key="4">
    <source>
        <dbReference type="Proteomes" id="UP001236559"/>
    </source>
</evidence>
<dbReference type="PANTHER" id="PTHR46124">
    <property type="entry name" value="D-AMINOACYL-TRNA DEACYLASE"/>
    <property type="match status" value="1"/>
</dbReference>
<dbReference type="SUPFAM" id="SSF51556">
    <property type="entry name" value="Metallo-dependent hydrolases"/>
    <property type="match status" value="1"/>
</dbReference>
<keyword evidence="1" id="KW-0479">Metal-binding</keyword>
<dbReference type="PROSITE" id="PS01137">
    <property type="entry name" value="TATD_1"/>
    <property type="match status" value="1"/>
</dbReference>
<dbReference type="Gene3D" id="3.20.20.140">
    <property type="entry name" value="Metal-dependent hydrolases"/>
    <property type="match status" value="1"/>
</dbReference>
<organism evidence="3 4">
    <name type="scientific">Peptoniphilus koenoeneniae</name>
    <dbReference type="NCBI Taxonomy" id="507751"/>
    <lineage>
        <taxon>Bacteria</taxon>
        <taxon>Bacillati</taxon>
        <taxon>Bacillota</taxon>
        <taxon>Tissierellia</taxon>
        <taxon>Tissierellales</taxon>
        <taxon>Peptoniphilaceae</taxon>
        <taxon>Peptoniphilus</taxon>
    </lineage>
</organism>
<gene>
    <name evidence="3" type="ORF">J2S72_001022</name>
</gene>
<evidence type="ECO:0000313" key="3">
    <source>
        <dbReference type="EMBL" id="MDQ0274998.1"/>
    </source>
</evidence>
<dbReference type="InterPro" id="IPR001130">
    <property type="entry name" value="TatD-like"/>
</dbReference>
<evidence type="ECO:0000256" key="2">
    <source>
        <dbReference type="ARBA" id="ARBA00022801"/>
    </source>
</evidence>
<keyword evidence="4" id="KW-1185">Reference proteome</keyword>
<proteinExistence type="predicted"/>
<comment type="caution">
    <text evidence="3">The sequence shown here is derived from an EMBL/GenBank/DDBJ whole genome shotgun (WGS) entry which is preliminary data.</text>
</comment>
<dbReference type="Proteomes" id="UP001236559">
    <property type="component" value="Unassembled WGS sequence"/>
</dbReference>
<name>A0ABU0AX39_9FIRM</name>
<dbReference type="PANTHER" id="PTHR46124:SF2">
    <property type="entry name" value="D-AMINOACYL-TRNA DEACYLASE"/>
    <property type="match status" value="1"/>
</dbReference>
<protein>
    <submittedName>
        <fullName evidence="3">TatD DNase family protein</fullName>
        <ecNumber evidence="3">3.1.21.-</ecNumber>
    </submittedName>
</protein>
<keyword evidence="2 3" id="KW-0378">Hydrolase</keyword>
<dbReference type="EC" id="3.1.21.-" evidence="3"/>
<dbReference type="PIRSF" id="PIRSF005902">
    <property type="entry name" value="DNase_TatD"/>
    <property type="match status" value="1"/>
</dbReference>
<dbReference type="InterPro" id="IPR015991">
    <property type="entry name" value="TatD/YcfH-like"/>
</dbReference>
<dbReference type="EMBL" id="JAUSTN010000005">
    <property type="protein sequence ID" value="MDQ0274998.1"/>
    <property type="molecule type" value="Genomic_DNA"/>
</dbReference>
<dbReference type="RefSeq" id="WP_307495104.1">
    <property type="nucleotide sequence ID" value="NZ_JAUSTN010000005.1"/>
</dbReference>
<dbReference type="Pfam" id="PF01026">
    <property type="entry name" value="TatD_DNase"/>
    <property type="match status" value="1"/>
</dbReference>
<reference evidence="3 4" key="1">
    <citation type="submission" date="2023-07" db="EMBL/GenBank/DDBJ databases">
        <title>Genomic Encyclopedia of Type Strains, Phase IV (KMG-IV): sequencing the most valuable type-strain genomes for metagenomic binning, comparative biology and taxonomic classification.</title>
        <authorList>
            <person name="Goeker M."/>
        </authorList>
    </citation>
    <scope>NUCLEOTIDE SEQUENCE [LARGE SCALE GENOMIC DNA]</scope>
    <source>
        <strain evidence="3 4">DSM 22616</strain>
    </source>
</reference>
<dbReference type="InterPro" id="IPR032466">
    <property type="entry name" value="Metal_Hydrolase"/>
</dbReference>
<dbReference type="GO" id="GO:0016787">
    <property type="term" value="F:hydrolase activity"/>
    <property type="evidence" value="ECO:0007669"/>
    <property type="project" value="UniProtKB-KW"/>
</dbReference>
<evidence type="ECO:0000256" key="1">
    <source>
        <dbReference type="ARBA" id="ARBA00022723"/>
    </source>
</evidence>
<accession>A0ABU0AX39</accession>
<dbReference type="InterPro" id="IPR018228">
    <property type="entry name" value="DNase_TatD-rel_CS"/>
</dbReference>
<dbReference type="PROSITE" id="PS01091">
    <property type="entry name" value="TATD_3"/>
    <property type="match status" value="1"/>
</dbReference>
<dbReference type="NCBIfam" id="TIGR00010">
    <property type="entry name" value="YchF/TatD family DNA exonuclease"/>
    <property type="match status" value="1"/>
</dbReference>
<dbReference type="CDD" id="cd01310">
    <property type="entry name" value="TatD_DNAse"/>
    <property type="match status" value="1"/>
</dbReference>
<sequence>MIDSHAHLDDEKFDLDREELINNLKENGIDRVYNIGADIISSENSVNLANKYDNIFAVVGVHPHEADSYDEKIEKRLEELAKNEKVVGIGEIGLDYYYDNSPRQVQKQVFKRQIDLAAKLKLPIIIHSRDAHKDTFDILKEGKEKYPSLKVLIHCYSSSVEMMREYMKLGFYIALGGAVTFKNAVTPKEVAKEVPLERLLLETDCPYMAPVPLRGKRNEPMFMKYTAKEIAALRNMDVKDLVKQTDKNTLEFYHD</sequence>